<evidence type="ECO:0000259" key="3">
    <source>
        <dbReference type="SMART" id="SM00645"/>
    </source>
</evidence>
<dbReference type="GO" id="GO:0008234">
    <property type="term" value="F:cysteine-type peptidase activity"/>
    <property type="evidence" value="ECO:0007669"/>
    <property type="project" value="InterPro"/>
</dbReference>
<evidence type="ECO:0000313" key="5">
    <source>
        <dbReference type="Proteomes" id="UP000053240"/>
    </source>
</evidence>
<dbReference type="InterPro" id="IPR000668">
    <property type="entry name" value="Peptidase_C1A_C"/>
</dbReference>
<dbReference type="InterPro" id="IPR038765">
    <property type="entry name" value="Papain-like_cys_pep_sf"/>
</dbReference>
<feature type="compositionally biased region" description="Polar residues" evidence="2">
    <location>
        <begin position="1"/>
        <end position="10"/>
    </location>
</feature>
<dbReference type="Proteomes" id="UP000053240">
    <property type="component" value="Unassembled WGS sequence"/>
</dbReference>
<evidence type="ECO:0000256" key="1">
    <source>
        <dbReference type="ARBA" id="ARBA00008455"/>
    </source>
</evidence>
<evidence type="ECO:0000313" key="4">
    <source>
        <dbReference type="EMBL" id="KPJ13156.1"/>
    </source>
</evidence>
<dbReference type="EMBL" id="KQ460647">
    <property type="protein sequence ID" value="KPJ13156.1"/>
    <property type="molecule type" value="Genomic_DNA"/>
</dbReference>
<dbReference type="InterPro" id="IPR009003">
    <property type="entry name" value="Peptidase_S1_PA"/>
</dbReference>
<reference evidence="4 5" key="1">
    <citation type="journal article" date="2015" name="Nat. Commun.">
        <title>Outbred genome sequencing and CRISPR/Cas9 gene editing in butterflies.</title>
        <authorList>
            <person name="Li X."/>
            <person name="Fan D."/>
            <person name="Zhang W."/>
            <person name="Liu G."/>
            <person name="Zhang L."/>
            <person name="Zhao L."/>
            <person name="Fang X."/>
            <person name="Chen L."/>
            <person name="Dong Y."/>
            <person name="Chen Y."/>
            <person name="Ding Y."/>
            <person name="Zhao R."/>
            <person name="Feng M."/>
            <person name="Zhu Y."/>
            <person name="Feng Y."/>
            <person name="Jiang X."/>
            <person name="Zhu D."/>
            <person name="Xiang H."/>
            <person name="Feng X."/>
            <person name="Li S."/>
            <person name="Wang J."/>
            <person name="Zhang G."/>
            <person name="Kronforst M.R."/>
            <person name="Wang W."/>
        </authorList>
    </citation>
    <scope>NUCLEOTIDE SEQUENCE [LARGE SCALE GENOMIC DNA]</scope>
    <source>
        <strain evidence="4">Ya'a_city_454_Pm</strain>
        <tissue evidence="4">Whole body</tissue>
    </source>
</reference>
<keyword evidence="5" id="KW-1185">Reference proteome</keyword>
<organism evidence="4 5">
    <name type="scientific">Papilio machaon</name>
    <name type="common">Old World swallowtail butterfly</name>
    <dbReference type="NCBI Taxonomy" id="76193"/>
    <lineage>
        <taxon>Eukaryota</taxon>
        <taxon>Metazoa</taxon>
        <taxon>Ecdysozoa</taxon>
        <taxon>Arthropoda</taxon>
        <taxon>Hexapoda</taxon>
        <taxon>Insecta</taxon>
        <taxon>Pterygota</taxon>
        <taxon>Neoptera</taxon>
        <taxon>Endopterygota</taxon>
        <taxon>Lepidoptera</taxon>
        <taxon>Glossata</taxon>
        <taxon>Ditrysia</taxon>
        <taxon>Papilionoidea</taxon>
        <taxon>Papilionidae</taxon>
        <taxon>Papilioninae</taxon>
        <taxon>Papilio</taxon>
    </lineage>
</organism>
<protein>
    <submittedName>
        <fullName evidence="4">Putative cysteine proteinase CG12163</fullName>
    </submittedName>
</protein>
<dbReference type="SUPFAM" id="SSF50494">
    <property type="entry name" value="Trypsin-like serine proteases"/>
    <property type="match status" value="2"/>
</dbReference>
<proteinExistence type="inferred from homology"/>
<comment type="similarity">
    <text evidence="1">Belongs to the peptidase C1 family.</text>
</comment>
<feature type="compositionally biased region" description="Basic and acidic residues" evidence="2">
    <location>
        <begin position="14"/>
        <end position="28"/>
    </location>
</feature>
<dbReference type="InterPro" id="IPR013128">
    <property type="entry name" value="Peptidase_C1A"/>
</dbReference>
<dbReference type="GO" id="GO:0006508">
    <property type="term" value="P:proteolysis"/>
    <property type="evidence" value="ECO:0007669"/>
    <property type="project" value="InterPro"/>
</dbReference>
<dbReference type="AlphaFoldDB" id="A0A194RB84"/>
<sequence length="790" mass="92282">MPKTTCRQQPTPRPNEKKNNADMLEKTTNKTPAKLRRETKNRTRKTIKKTTNHTKVFVAYEEDLHKTMNIAPPYVDWRLKGKVSPVKNQQTCAACWAFSIVVYYGEGKHRDAHMRRNSKICVKSINSHWACLVDYCLVTSNIGEIVSILGGVLSEDDYFPYANAKLECRWNNNAGKPIPVIGFKRVYPNEDVMVEYVASHGPLSAAINSKSMQSYSGGIDEPSDDKCSPEYLDHSVLIVGYSTYAQSVLGWWWIAPTADPFETDFTWVQDDPQFDCIVPITYYKQKLNCGTFIRNNMIVTSVIPLEHIFKYPTYMKVYMIEGQYNYSKGMYGVHSVGDIWGKQYFWVFWGYKRYERNPVHDLMFIYVSRAVGNTSNAAKRVPYYMPVAKQYAIEEPSGWKTAAFALTDYRHVQRSSNLVPIYWDEPVLVDCQEYIPKYWGYFICILNIDKYPVIHSGAPLIQNKRLWGVASFSLRRGKESIYAYTDLRPYRRLIYGFYSQFFATTPGWWWGKYIPVLFFSLAQSVLGQWLWPAPTADPFQSQFTWVKDDPQFDCIVPITYYKQILNCGTFIRNDLIVTSAIPLEDILKYPTYMKVYMIEDRYNKSKGMYAKHSIGDIWGKQYFWVFWGYKRYERNPVHDLMFLYMSRAVGNTSNAAKRVPYYVPVAKKYAIEEPSGWKTAAFALTNWRHVKHSSNLVPIYWDEPVLVDCQEYIPKYWGYFICILNIDKYPVIHSGAPLIQNKRLWGVASFSLRRGKESIYAYTDLRPYRRMIYGFYRQFFATTPGPWWGK</sequence>
<dbReference type="InParanoid" id="A0A194RB84"/>
<name>A0A194RB84_PAPMA</name>
<dbReference type="SUPFAM" id="SSF54001">
    <property type="entry name" value="Cysteine proteinases"/>
    <property type="match status" value="1"/>
</dbReference>
<dbReference type="STRING" id="76193.A0A194RB84"/>
<feature type="domain" description="Peptidase C1A papain C-terminal" evidence="3">
    <location>
        <begin position="71"/>
        <end position="257"/>
    </location>
</feature>
<dbReference type="Pfam" id="PF00112">
    <property type="entry name" value="Peptidase_C1"/>
    <property type="match status" value="1"/>
</dbReference>
<gene>
    <name evidence="4" type="ORF">RR48_06247</name>
</gene>
<feature type="region of interest" description="Disordered" evidence="2">
    <location>
        <begin position="1"/>
        <end position="41"/>
    </location>
</feature>
<dbReference type="PROSITE" id="PS00639">
    <property type="entry name" value="THIOL_PROTEASE_HIS"/>
    <property type="match status" value="1"/>
</dbReference>
<accession>A0A194RB84</accession>
<evidence type="ECO:0000256" key="2">
    <source>
        <dbReference type="SAM" id="MobiDB-lite"/>
    </source>
</evidence>
<dbReference type="SMART" id="SM00645">
    <property type="entry name" value="Pept_C1"/>
    <property type="match status" value="1"/>
</dbReference>
<dbReference type="InterPro" id="IPR025660">
    <property type="entry name" value="Pept_his_AS"/>
</dbReference>
<dbReference type="Gene3D" id="3.90.70.10">
    <property type="entry name" value="Cysteine proteinases"/>
    <property type="match status" value="1"/>
</dbReference>
<dbReference type="PANTHER" id="PTHR12411">
    <property type="entry name" value="CYSTEINE PROTEASE FAMILY C1-RELATED"/>
    <property type="match status" value="1"/>
</dbReference>